<accession>X1UP24</accession>
<gene>
    <name evidence="1" type="ORF">S12H4_61274</name>
</gene>
<dbReference type="Gene3D" id="3.20.20.140">
    <property type="entry name" value="Metal-dependent hydrolases"/>
    <property type="match status" value="1"/>
</dbReference>
<feature type="non-terminal residue" evidence="1">
    <location>
        <position position="119"/>
    </location>
</feature>
<evidence type="ECO:0000313" key="1">
    <source>
        <dbReference type="EMBL" id="GAJ19254.1"/>
    </source>
</evidence>
<organism evidence="1">
    <name type="scientific">marine sediment metagenome</name>
    <dbReference type="NCBI Taxonomy" id="412755"/>
    <lineage>
        <taxon>unclassified sequences</taxon>
        <taxon>metagenomes</taxon>
        <taxon>ecological metagenomes</taxon>
    </lineage>
</organism>
<dbReference type="EMBL" id="BARW01040618">
    <property type="protein sequence ID" value="GAJ19254.1"/>
    <property type="molecule type" value="Genomic_DNA"/>
</dbReference>
<proteinExistence type="predicted"/>
<comment type="caution">
    <text evidence="1">The sequence shown here is derived from an EMBL/GenBank/DDBJ whole genome shotgun (WGS) entry which is preliminary data.</text>
</comment>
<dbReference type="InterPro" id="IPR016195">
    <property type="entry name" value="Pol/histidinol_Pase-like"/>
</dbReference>
<name>X1UP24_9ZZZZ</name>
<dbReference type="SUPFAM" id="SSF89550">
    <property type="entry name" value="PHP domain-like"/>
    <property type="match status" value="1"/>
</dbReference>
<feature type="non-terminal residue" evidence="1">
    <location>
        <position position="1"/>
    </location>
</feature>
<dbReference type="AlphaFoldDB" id="X1UP24"/>
<protein>
    <submittedName>
        <fullName evidence="1">Uncharacterized protein</fullName>
    </submittedName>
</protein>
<reference evidence="1" key="1">
    <citation type="journal article" date="2014" name="Front. Microbiol.">
        <title>High frequency of phylogenetically diverse reductive dehalogenase-homologous genes in deep subseafloor sedimentary metagenomes.</title>
        <authorList>
            <person name="Kawai M."/>
            <person name="Futagami T."/>
            <person name="Toyoda A."/>
            <person name="Takaki Y."/>
            <person name="Nishi S."/>
            <person name="Hori S."/>
            <person name="Arai W."/>
            <person name="Tsubouchi T."/>
            <person name="Morono Y."/>
            <person name="Uchiyama I."/>
            <person name="Ito T."/>
            <person name="Fujiyama A."/>
            <person name="Inagaki F."/>
            <person name="Takami H."/>
        </authorList>
    </citation>
    <scope>NUCLEOTIDE SEQUENCE</scope>
    <source>
        <strain evidence="1">Expedition CK06-06</strain>
    </source>
</reference>
<sequence>GSLERAFEIARNHLDFFAFTPHGYWHDIGHYENNIEKKWLDGFEVTKKRWPEVLQMVRKYDRPGRFVTIPGFEWHSTSLGDYHILFPTLEGEYVRFDDLRQFQRFAKQRGAIMVPHHPA</sequence>